<dbReference type="GeneID" id="9595023"/>
<dbReference type="AlphaFoldDB" id="D8PLQ2"/>
<dbReference type="HOGENOM" id="CLU_034402_2_0_1"/>
<dbReference type="GO" id="GO:0005737">
    <property type="term" value="C:cytoplasm"/>
    <property type="evidence" value="ECO:0007669"/>
    <property type="project" value="TreeGrafter"/>
</dbReference>
<evidence type="ECO:0000313" key="2">
    <source>
        <dbReference type="EMBL" id="EFJ04098.1"/>
    </source>
</evidence>
<dbReference type="EMBL" id="GL377302">
    <property type="protein sequence ID" value="EFJ04098.1"/>
    <property type="molecule type" value="Genomic_DNA"/>
</dbReference>
<dbReference type="InParanoid" id="D8PLQ2"/>
<sequence length="367" mass="42197">MADTMFPRQTPAYILNFQFSSWYPRFSSVSIKSTIIKPLPEDFADYMNEDSIFLPEGSEDMCVLIIPAKSPLIRHDEKEDADDDYDSDEPRRTYAFPELDAQIRSAIKRYEGSVFPKLNFSSPRDAAWMLPSSSPLKCTSPADVYLLLKSSDFISHDLNRDLVFDGQTPGPNEPYELELVLRKWYAVDRSREMRCFVRAGRLIGISQRDTNHYPYMATAEVQRDIVDAITRFWTDKIQSNPQWEVEDYIFDILLTRDLSKAHIIDFNPYSPRTDSLMFSYEELDALHRVHTNAMSTGNPSSPPPIPQFKYVDSPTHPFARSNAPAHQHNMVPMEAISLSSGRDIAEFAEVWREEVRRGARADDEDGE</sequence>
<dbReference type="FunCoup" id="D8PLQ2">
    <property type="interactions" value="540"/>
</dbReference>
<dbReference type="OrthoDB" id="10058185at2759"/>
<dbReference type="Pfam" id="PF07065">
    <property type="entry name" value="D123"/>
    <property type="match status" value="1"/>
</dbReference>
<dbReference type="eggNOG" id="KOG2983">
    <property type="taxonomic scope" value="Eukaryota"/>
</dbReference>
<dbReference type="STRING" id="578458.D8PLQ2"/>
<protein>
    <submittedName>
        <fullName evidence="2">Uncharacterized protein</fullName>
    </submittedName>
</protein>
<dbReference type="InterPro" id="IPR009772">
    <property type="entry name" value="CDC123"/>
</dbReference>
<comment type="similarity">
    <text evidence="1">Belongs to the CDC123 family.</text>
</comment>
<dbReference type="OMA" id="TFPDPNF"/>
<evidence type="ECO:0000313" key="3">
    <source>
        <dbReference type="Proteomes" id="UP000007431"/>
    </source>
</evidence>
<dbReference type="RefSeq" id="XP_003039000.1">
    <property type="nucleotide sequence ID" value="XM_003038954.1"/>
</dbReference>
<evidence type="ECO:0000256" key="1">
    <source>
        <dbReference type="ARBA" id="ARBA00011047"/>
    </source>
</evidence>
<dbReference type="PANTHER" id="PTHR15323:SF6">
    <property type="entry name" value="CELL DIVISION CYCLE PROTEIN 123 HOMOLOG"/>
    <property type="match status" value="1"/>
</dbReference>
<dbReference type="Proteomes" id="UP000007431">
    <property type="component" value="Unassembled WGS sequence"/>
</dbReference>
<dbReference type="VEuPathDB" id="FungiDB:SCHCODRAFT_02487426"/>
<accession>D8PLQ2</accession>
<organism evidence="3">
    <name type="scientific">Schizophyllum commune (strain H4-8 / FGSC 9210)</name>
    <name type="common">Split gill fungus</name>
    <dbReference type="NCBI Taxonomy" id="578458"/>
    <lineage>
        <taxon>Eukaryota</taxon>
        <taxon>Fungi</taxon>
        <taxon>Dikarya</taxon>
        <taxon>Basidiomycota</taxon>
        <taxon>Agaricomycotina</taxon>
        <taxon>Agaricomycetes</taxon>
        <taxon>Agaricomycetidae</taxon>
        <taxon>Agaricales</taxon>
        <taxon>Schizophyllaceae</taxon>
        <taxon>Schizophyllum</taxon>
    </lineage>
</organism>
<name>D8PLQ2_SCHCM</name>
<dbReference type="PANTHER" id="PTHR15323">
    <property type="entry name" value="D123 PROTEIN"/>
    <property type="match status" value="1"/>
</dbReference>
<gene>
    <name evidence="2" type="ORF">SCHCODRAFT_48681</name>
</gene>
<reference evidence="2 3" key="1">
    <citation type="journal article" date="2010" name="Nat. Biotechnol.">
        <title>Genome sequence of the model mushroom Schizophyllum commune.</title>
        <authorList>
            <person name="Ohm R.A."/>
            <person name="de Jong J.F."/>
            <person name="Lugones L.G."/>
            <person name="Aerts A."/>
            <person name="Kothe E."/>
            <person name="Stajich J.E."/>
            <person name="de Vries R.P."/>
            <person name="Record E."/>
            <person name="Levasseur A."/>
            <person name="Baker S.E."/>
            <person name="Bartholomew K.A."/>
            <person name="Coutinho P.M."/>
            <person name="Erdmann S."/>
            <person name="Fowler T.J."/>
            <person name="Gathman A.C."/>
            <person name="Lombard V."/>
            <person name="Henrissat B."/>
            <person name="Knabe N."/>
            <person name="Kuees U."/>
            <person name="Lilly W.W."/>
            <person name="Lindquist E."/>
            <person name="Lucas S."/>
            <person name="Magnuson J.K."/>
            <person name="Piumi F."/>
            <person name="Raudaskoski M."/>
            <person name="Salamov A."/>
            <person name="Schmutz J."/>
            <person name="Schwarze F.W.M.R."/>
            <person name="vanKuyk P.A."/>
            <person name="Horton J.S."/>
            <person name="Grigoriev I.V."/>
            <person name="Woesten H.A.B."/>
        </authorList>
    </citation>
    <scope>NUCLEOTIDE SEQUENCE [LARGE SCALE GENOMIC DNA]</scope>
    <source>
        <strain evidence="3">H4-8 / FGSC 9210</strain>
    </source>
</reference>
<dbReference type="KEGG" id="scm:SCHCO_02487426"/>
<keyword evidence="3" id="KW-1185">Reference proteome</keyword>
<proteinExistence type="inferred from homology"/>